<keyword evidence="4 6" id="KW-0732">Signal</keyword>
<reference evidence="8" key="2">
    <citation type="journal article" date="2023" name="Commun. Biol.">
        <title>Intrasexual cuticular hydrocarbon dimorphism in a wasp sheds light on hydrocarbon biosynthesis genes in Hymenoptera.</title>
        <authorList>
            <person name="Moris V.C."/>
            <person name="Podsiadlowski L."/>
            <person name="Martin S."/>
            <person name="Oeyen J.P."/>
            <person name="Donath A."/>
            <person name="Petersen M."/>
            <person name="Wilbrandt J."/>
            <person name="Misof B."/>
            <person name="Liedtke D."/>
            <person name="Thamm M."/>
            <person name="Scheiner R."/>
            <person name="Schmitt T."/>
            <person name="Niehuis O."/>
        </authorList>
    </citation>
    <scope>NUCLEOTIDE SEQUENCE</scope>
    <source>
        <strain evidence="8">GBR_01_08_01A</strain>
    </source>
</reference>
<dbReference type="Proteomes" id="UP001258017">
    <property type="component" value="Unassembled WGS sequence"/>
</dbReference>
<sequence length="210" mass="23799">MALLACVYLLAAFCIALSAQSTPFFKCTDGTPAPLDLRIKGCNSLPCPLIRGTDLTAEWDFEVTANTETLKPRVKVTLFGVTTEYPYPHQNACNDLTNGECPLEKGEEITYALKMPILKGYPLLTLNIEFALVDENENSQTFRFITHVRNTDSTDIPTSIKSTVYGVRTKPKMYDSRGKNFGKAHEQPRHTCHDAWRKTMIDDDSFFFWW</sequence>
<evidence type="ECO:0000313" key="9">
    <source>
        <dbReference type="Proteomes" id="UP001258017"/>
    </source>
</evidence>
<organism evidence="8 9">
    <name type="scientific">Odynerus spinipes</name>
    <dbReference type="NCBI Taxonomy" id="1348599"/>
    <lineage>
        <taxon>Eukaryota</taxon>
        <taxon>Metazoa</taxon>
        <taxon>Ecdysozoa</taxon>
        <taxon>Arthropoda</taxon>
        <taxon>Hexapoda</taxon>
        <taxon>Insecta</taxon>
        <taxon>Pterygota</taxon>
        <taxon>Neoptera</taxon>
        <taxon>Endopterygota</taxon>
        <taxon>Hymenoptera</taxon>
        <taxon>Apocrita</taxon>
        <taxon>Aculeata</taxon>
        <taxon>Vespoidea</taxon>
        <taxon>Vespidae</taxon>
        <taxon>Eumeninae</taxon>
        <taxon>Odynerus</taxon>
    </lineage>
</organism>
<evidence type="ECO:0000256" key="2">
    <source>
        <dbReference type="ARBA" id="ARBA00006370"/>
    </source>
</evidence>
<dbReference type="GO" id="GO:0032934">
    <property type="term" value="F:sterol binding"/>
    <property type="evidence" value="ECO:0007669"/>
    <property type="project" value="InterPro"/>
</dbReference>
<dbReference type="GO" id="GO:0005576">
    <property type="term" value="C:extracellular region"/>
    <property type="evidence" value="ECO:0007669"/>
    <property type="project" value="UniProtKB-SubCell"/>
</dbReference>
<keyword evidence="9" id="KW-1185">Reference proteome</keyword>
<dbReference type="Pfam" id="PF02221">
    <property type="entry name" value="E1_DerP2_DerF2"/>
    <property type="match status" value="1"/>
</dbReference>
<evidence type="ECO:0000256" key="1">
    <source>
        <dbReference type="ARBA" id="ARBA00004613"/>
    </source>
</evidence>
<gene>
    <name evidence="8" type="ORF">KPH14_002842</name>
</gene>
<dbReference type="SUPFAM" id="SSF81296">
    <property type="entry name" value="E set domains"/>
    <property type="match status" value="1"/>
</dbReference>
<dbReference type="InterPro" id="IPR014756">
    <property type="entry name" value="Ig_E-set"/>
</dbReference>
<accession>A0AAD9VLN5</accession>
<dbReference type="AlphaFoldDB" id="A0AAD9VLN5"/>
<dbReference type="InterPro" id="IPR039670">
    <property type="entry name" value="NPC2-like"/>
</dbReference>
<dbReference type="SMART" id="SM00737">
    <property type="entry name" value="ML"/>
    <property type="match status" value="1"/>
</dbReference>
<dbReference type="EMBL" id="JAIFRP010000119">
    <property type="protein sequence ID" value="KAK2579049.1"/>
    <property type="molecule type" value="Genomic_DNA"/>
</dbReference>
<dbReference type="GO" id="GO:0032367">
    <property type="term" value="P:intracellular cholesterol transport"/>
    <property type="evidence" value="ECO:0007669"/>
    <property type="project" value="InterPro"/>
</dbReference>
<dbReference type="InterPro" id="IPR033916">
    <property type="entry name" value="ML_Npc2-like"/>
</dbReference>
<comment type="similarity">
    <text evidence="2">Belongs to the NPC2 family.</text>
</comment>
<evidence type="ECO:0000256" key="3">
    <source>
        <dbReference type="ARBA" id="ARBA00022525"/>
    </source>
</evidence>
<evidence type="ECO:0000313" key="8">
    <source>
        <dbReference type="EMBL" id="KAK2579049.1"/>
    </source>
</evidence>
<dbReference type="InterPro" id="IPR003172">
    <property type="entry name" value="ML_dom"/>
</dbReference>
<name>A0AAD9VLN5_9HYME</name>
<protein>
    <recommendedName>
        <fullName evidence="7">MD-2-related lipid-recognition domain-containing protein</fullName>
    </recommendedName>
</protein>
<dbReference type="Gene3D" id="2.60.40.770">
    <property type="match status" value="1"/>
</dbReference>
<dbReference type="CDD" id="cd00916">
    <property type="entry name" value="Npc2_like"/>
    <property type="match status" value="1"/>
</dbReference>
<evidence type="ECO:0000256" key="4">
    <source>
        <dbReference type="ARBA" id="ARBA00022729"/>
    </source>
</evidence>
<comment type="subcellular location">
    <subcellularLocation>
        <location evidence="1">Secreted</location>
    </subcellularLocation>
</comment>
<keyword evidence="3" id="KW-0964">Secreted</keyword>
<proteinExistence type="inferred from homology"/>
<comment type="caution">
    <text evidence="8">The sequence shown here is derived from an EMBL/GenBank/DDBJ whole genome shotgun (WGS) entry which is preliminary data.</text>
</comment>
<dbReference type="FunFam" id="2.60.40.770:FF:000001">
    <property type="entry name" value="NPC intracellular cholesterol transporter 2"/>
    <property type="match status" value="1"/>
</dbReference>
<feature type="domain" description="MD-2-related lipid-recognition" evidence="7">
    <location>
        <begin position="24"/>
        <end position="148"/>
    </location>
</feature>
<feature type="signal peptide" evidence="6">
    <location>
        <begin position="1"/>
        <end position="21"/>
    </location>
</feature>
<keyword evidence="5" id="KW-1015">Disulfide bond</keyword>
<evidence type="ECO:0000259" key="7">
    <source>
        <dbReference type="SMART" id="SM00737"/>
    </source>
</evidence>
<dbReference type="PANTHER" id="PTHR11306">
    <property type="entry name" value="NIEMANN PICK TYPE C2 PROTEIN NPC2-RELATED"/>
    <property type="match status" value="1"/>
</dbReference>
<reference evidence="8" key="1">
    <citation type="submission" date="2021-08" db="EMBL/GenBank/DDBJ databases">
        <authorList>
            <person name="Misof B."/>
            <person name="Oliver O."/>
            <person name="Podsiadlowski L."/>
            <person name="Donath A."/>
            <person name="Peters R."/>
            <person name="Mayer C."/>
            <person name="Rust J."/>
            <person name="Gunkel S."/>
            <person name="Lesny P."/>
            <person name="Martin S."/>
            <person name="Oeyen J.P."/>
            <person name="Petersen M."/>
            <person name="Panagiotis P."/>
            <person name="Wilbrandt J."/>
            <person name="Tanja T."/>
        </authorList>
    </citation>
    <scope>NUCLEOTIDE SEQUENCE</scope>
    <source>
        <strain evidence="8">GBR_01_08_01A</strain>
        <tissue evidence="8">Thorax + abdomen</tissue>
    </source>
</reference>
<dbReference type="PANTHER" id="PTHR11306:SF36">
    <property type="entry name" value="NIEMANN-PICK TYPE C-2C-RELATED"/>
    <property type="match status" value="1"/>
</dbReference>
<evidence type="ECO:0000256" key="6">
    <source>
        <dbReference type="SAM" id="SignalP"/>
    </source>
</evidence>
<evidence type="ECO:0000256" key="5">
    <source>
        <dbReference type="ARBA" id="ARBA00023157"/>
    </source>
</evidence>
<feature type="chain" id="PRO_5042238079" description="MD-2-related lipid-recognition domain-containing protein" evidence="6">
    <location>
        <begin position="22"/>
        <end position="210"/>
    </location>
</feature>